<dbReference type="EMBL" id="JBHSAB010000021">
    <property type="protein sequence ID" value="MFC3909166.1"/>
    <property type="molecule type" value="Genomic_DNA"/>
</dbReference>
<protein>
    <submittedName>
        <fullName evidence="1">Uncharacterized protein</fullName>
    </submittedName>
</protein>
<keyword evidence="2" id="KW-1185">Reference proteome</keyword>
<evidence type="ECO:0000313" key="1">
    <source>
        <dbReference type="EMBL" id="MFC3909166.1"/>
    </source>
</evidence>
<dbReference type="RefSeq" id="WP_382343126.1">
    <property type="nucleotide sequence ID" value="NZ_JBHSAB010000021.1"/>
</dbReference>
<reference evidence="2" key="1">
    <citation type="journal article" date="2019" name="Int. J. Syst. Evol. Microbiol.">
        <title>The Global Catalogue of Microorganisms (GCM) 10K type strain sequencing project: providing services to taxonomists for standard genome sequencing and annotation.</title>
        <authorList>
            <consortium name="The Broad Institute Genomics Platform"/>
            <consortium name="The Broad Institute Genome Sequencing Center for Infectious Disease"/>
            <person name="Wu L."/>
            <person name="Ma J."/>
        </authorList>
    </citation>
    <scope>NUCLEOTIDE SEQUENCE [LARGE SCALE GENOMIC DNA]</scope>
    <source>
        <strain evidence="2">CCUG 59858</strain>
    </source>
</reference>
<proteinExistence type="predicted"/>
<dbReference type="Proteomes" id="UP001595758">
    <property type="component" value="Unassembled WGS sequence"/>
</dbReference>
<name>A0ABV8CGN8_9GAMM</name>
<sequence>MIEIVLKTQHRIYDYLFDKIKYISTRFLESQLTPKKTQILESFKHYCLTNAENGMSRTELVEGWHRNYVKHNDENPFDTLKLHRRIFQGFLSIFNPDKTESIKLFEKYLKNEVISDYLKESMYSCSASIPTDTYKLLV</sequence>
<gene>
    <name evidence="1" type="ORF">ACFORL_08790</name>
</gene>
<comment type="caution">
    <text evidence="1">The sequence shown here is derived from an EMBL/GenBank/DDBJ whole genome shotgun (WGS) entry which is preliminary data.</text>
</comment>
<accession>A0ABV8CGN8</accession>
<organism evidence="1 2">
    <name type="scientific">Legionella dresdenensis</name>
    <dbReference type="NCBI Taxonomy" id="450200"/>
    <lineage>
        <taxon>Bacteria</taxon>
        <taxon>Pseudomonadati</taxon>
        <taxon>Pseudomonadota</taxon>
        <taxon>Gammaproteobacteria</taxon>
        <taxon>Legionellales</taxon>
        <taxon>Legionellaceae</taxon>
        <taxon>Legionella</taxon>
    </lineage>
</organism>
<evidence type="ECO:0000313" key="2">
    <source>
        <dbReference type="Proteomes" id="UP001595758"/>
    </source>
</evidence>